<keyword evidence="2" id="KW-1185">Reference proteome</keyword>
<gene>
    <name evidence="1" type="ORF">ACFOWZ_18650</name>
</gene>
<accession>A0ABV8BUW2</accession>
<dbReference type="Proteomes" id="UP001595690">
    <property type="component" value="Unassembled WGS sequence"/>
</dbReference>
<comment type="caution">
    <text evidence="1">The sequence shown here is derived from an EMBL/GenBank/DDBJ whole genome shotgun (WGS) entry which is preliminary data.</text>
</comment>
<protein>
    <recommendedName>
        <fullName evidence="3">DUF3024 domain-containing protein</fullName>
    </recommendedName>
</protein>
<reference evidence="2" key="1">
    <citation type="journal article" date="2019" name="Int. J. Syst. Evol. Microbiol.">
        <title>The Global Catalogue of Microorganisms (GCM) 10K type strain sequencing project: providing services to taxonomists for standard genome sequencing and annotation.</title>
        <authorList>
            <consortium name="The Broad Institute Genomics Platform"/>
            <consortium name="The Broad Institute Genome Sequencing Center for Infectious Disease"/>
            <person name="Wu L."/>
            <person name="Ma J."/>
        </authorList>
    </citation>
    <scope>NUCLEOTIDE SEQUENCE [LARGE SCALE GENOMIC DNA]</scope>
    <source>
        <strain evidence="2">CGMCC 4.7405</strain>
    </source>
</reference>
<evidence type="ECO:0000313" key="1">
    <source>
        <dbReference type="EMBL" id="MFC3893499.1"/>
    </source>
</evidence>
<sequence>MPVPETHLRRIMRWCAAKVLVRNTYRPYYQIRFEHAVRGSNVTIFELTAPWGEGLEPVWTRRKWAQLRYDGSLWRLYWWCRSRRWRLDTWGTPSAAMSPGPLLELLDDPYFPTWAY</sequence>
<name>A0ABV8BUW2_9PSEU</name>
<dbReference type="Pfam" id="PF11225">
    <property type="entry name" value="DUF3024"/>
    <property type="match status" value="1"/>
</dbReference>
<evidence type="ECO:0000313" key="2">
    <source>
        <dbReference type="Proteomes" id="UP001595690"/>
    </source>
</evidence>
<dbReference type="RefSeq" id="WP_382374097.1">
    <property type="nucleotide sequence ID" value="NZ_JBHRZI010000015.1"/>
</dbReference>
<dbReference type="InterPro" id="IPR021388">
    <property type="entry name" value="DUF3024"/>
</dbReference>
<proteinExistence type="predicted"/>
<dbReference type="EMBL" id="JBHRZI010000015">
    <property type="protein sequence ID" value="MFC3893499.1"/>
    <property type="molecule type" value="Genomic_DNA"/>
</dbReference>
<organism evidence="1 2">
    <name type="scientific">Lentzea rhizosphaerae</name>
    <dbReference type="NCBI Taxonomy" id="2041025"/>
    <lineage>
        <taxon>Bacteria</taxon>
        <taxon>Bacillati</taxon>
        <taxon>Actinomycetota</taxon>
        <taxon>Actinomycetes</taxon>
        <taxon>Pseudonocardiales</taxon>
        <taxon>Pseudonocardiaceae</taxon>
        <taxon>Lentzea</taxon>
    </lineage>
</organism>
<evidence type="ECO:0008006" key="3">
    <source>
        <dbReference type="Google" id="ProtNLM"/>
    </source>
</evidence>